<dbReference type="SUPFAM" id="SSF56601">
    <property type="entry name" value="beta-lactamase/transpeptidase-like"/>
    <property type="match status" value="1"/>
</dbReference>
<dbReference type="PANTHER" id="PTHR43283:SF7">
    <property type="entry name" value="BETA-LACTAMASE-RELATED DOMAIN-CONTAINING PROTEIN"/>
    <property type="match status" value="1"/>
</dbReference>
<dbReference type="InterPro" id="IPR050789">
    <property type="entry name" value="Diverse_Enzym_Activities"/>
</dbReference>
<organism evidence="3 4">
    <name type="scientific">Dactylosporangium fulvum</name>
    <dbReference type="NCBI Taxonomy" id="53359"/>
    <lineage>
        <taxon>Bacteria</taxon>
        <taxon>Bacillati</taxon>
        <taxon>Actinomycetota</taxon>
        <taxon>Actinomycetes</taxon>
        <taxon>Micromonosporales</taxon>
        <taxon>Micromonosporaceae</taxon>
        <taxon>Dactylosporangium</taxon>
    </lineage>
</organism>
<proteinExistence type="predicted"/>
<feature type="domain" description="Beta-lactamase-related" evidence="2">
    <location>
        <begin position="22"/>
        <end position="273"/>
    </location>
</feature>
<evidence type="ECO:0000259" key="2">
    <source>
        <dbReference type="Pfam" id="PF00144"/>
    </source>
</evidence>
<feature type="compositionally biased region" description="Low complexity" evidence="1">
    <location>
        <begin position="312"/>
        <end position="324"/>
    </location>
</feature>
<sequence>MSVQSFVEAVEARFDALHSCVLLRHGETVAEVWWHPYRGDLPHQLFSLSKSFTATAVGLAAAEGRLGLDDPVVKFFPGVPHTSDMRVRHLLTMTTGHATDPTPVATAGDDWATAFLRLPVEHEPGTRFVYNSAATYLLSAIVQRATGDRLLDYLRPRLFEPLGIGPGTWETCPQGVDTGGWGLSLSTADIARFGQLHLQDGVWEGKRLLPEGWVAEATAWQVPNGRVPEPEPDWRQGYGYQFWRCRHDAYRGDGAFGQFCVVAPGRDTVVAITAGVADLQGVLDLVWAHLLDDTSPPAAGVEHRHLPTPRSVAGGTTGTYTVAGPRRSWPSDWRPSHEQPPTIRAIAFAELPGGGGRRVTIEDETGTHVHDCPDGTWHVSRDVDDSEIASSGGWTAPGEFTLRVRYITTPFARTYVYTFDGPAVTIAASDNVSFGPTKYPVVRAVADA</sequence>
<evidence type="ECO:0000313" key="4">
    <source>
        <dbReference type="Proteomes" id="UP001059617"/>
    </source>
</evidence>
<evidence type="ECO:0000256" key="1">
    <source>
        <dbReference type="SAM" id="MobiDB-lite"/>
    </source>
</evidence>
<dbReference type="Gene3D" id="3.40.710.10">
    <property type="entry name" value="DD-peptidase/beta-lactamase superfamily"/>
    <property type="match status" value="1"/>
</dbReference>
<evidence type="ECO:0000313" key="3">
    <source>
        <dbReference type="EMBL" id="UWP86380.1"/>
    </source>
</evidence>
<dbReference type="PANTHER" id="PTHR43283">
    <property type="entry name" value="BETA-LACTAMASE-RELATED"/>
    <property type="match status" value="1"/>
</dbReference>
<keyword evidence="4" id="KW-1185">Reference proteome</keyword>
<accession>A0ABY5W8K7</accession>
<dbReference type="RefSeq" id="WP_259865530.1">
    <property type="nucleotide sequence ID" value="NZ_BAAAST010000050.1"/>
</dbReference>
<gene>
    <name evidence="3" type="ORF">Dfulv_19920</name>
</gene>
<reference evidence="3" key="1">
    <citation type="submission" date="2021-04" db="EMBL/GenBank/DDBJ databases">
        <authorList>
            <person name="Hartkoorn R.C."/>
            <person name="Beaudoing E."/>
            <person name="Hot D."/>
        </authorList>
    </citation>
    <scope>NUCLEOTIDE SEQUENCE</scope>
    <source>
        <strain evidence="3">NRRL B-16292</strain>
    </source>
</reference>
<dbReference type="InterPro" id="IPR012338">
    <property type="entry name" value="Beta-lactam/transpept-like"/>
</dbReference>
<feature type="region of interest" description="Disordered" evidence="1">
    <location>
        <begin position="299"/>
        <end position="336"/>
    </location>
</feature>
<dbReference type="EMBL" id="CP073720">
    <property type="protein sequence ID" value="UWP86380.1"/>
    <property type="molecule type" value="Genomic_DNA"/>
</dbReference>
<dbReference type="InterPro" id="IPR001466">
    <property type="entry name" value="Beta-lactam-related"/>
</dbReference>
<dbReference type="Proteomes" id="UP001059617">
    <property type="component" value="Chromosome"/>
</dbReference>
<dbReference type="Pfam" id="PF00144">
    <property type="entry name" value="Beta-lactamase"/>
    <property type="match status" value="1"/>
</dbReference>
<protein>
    <submittedName>
        <fullName evidence="3">Beta-lactamase family protein</fullName>
    </submittedName>
</protein>
<name>A0ABY5W8K7_9ACTN</name>
<reference evidence="3" key="2">
    <citation type="submission" date="2022-09" db="EMBL/GenBank/DDBJ databases">
        <title>Biosynthetic gene clusters of Dactylosporangioum fulvum.</title>
        <authorList>
            <person name="Caradec T."/>
        </authorList>
    </citation>
    <scope>NUCLEOTIDE SEQUENCE</scope>
    <source>
        <strain evidence="3">NRRL B-16292</strain>
    </source>
</reference>